<accession>A0A8H6Y0K9</accession>
<name>A0A8H6Y0K9_9AGAR</name>
<protein>
    <submittedName>
        <fullName evidence="1">Uncharacterized protein</fullName>
    </submittedName>
</protein>
<dbReference type="Proteomes" id="UP000623467">
    <property type="component" value="Unassembled WGS sequence"/>
</dbReference>
<keyword evidence="2" id="KW-1185">Reference proteome</keyword>
<comment type="caution">
    <text evidence="1">The sequence shown here is derived from an EMBL/GenBank/DDBJ whole genome shotgun (WGS) entry which is preliminary data.</text>
</comment>
<proteinExistence type="predicted"/>
<dbReference type="EMBL" id="JACAZH010000015">
    <property type="protein sequence ID" value="KAF7349595.1"/>
    <property type="molecule type" value="Genomic_DNA"/>
</dbReference>
<reference evidence="1" key="1">
    <citation type="submission" date="2020-05" db="EMBL/GenBank/DDBJ databases">
        <title>Mycena genomes resolve the evolution of fungal bioluminescence.</title>
        <authorList>
            <person name="Tsai I.J."/>
        </authorList>
    </citation>
    <scope>NUCLEOTIDE SEQUENCE</scope>
    <source>
        <strain evidence="1">160909Yilan</strain>
    </source>
</reference>
<evidence type="ECO:0000313" key="2">
    <source>
        <dbReference type="Proteomes" id="UP000623467"/>
    </source>
</evidence>
<organism evidence="1 2">
    <name type="scientific">Mycena sanguinolenta</name>
    <dbReference type="NCBI Taxonomy" id="230812"/>
    <lineage>
        <taxon>Eukaryota</taxon>
        <taxon>Fungi</taxon>
        <taxon>Dikarya</taxon>
        <taxon>Basidiomycota</taxon>
        <taxon>Agaricomycotina</taxon>
        <taxon>Agaricomycetes</taxon>
        <taxon>Agaricomycetidae</taxon>
        <taxon>Agaricales</taxon>
        <taxon>Marasmiineae</taxon>
        <taxon>Mycenaceae</taxon>
        <taxon>Mycena</taxon>
    </lineage>
</organism>
<evidence type="ECO:0000313" key="1">
    <source>
        <dbReference type="EMBL" id="KAF7349595.1"/>
    </source>
</evidence>
<dbReference type="AlphaFoldDB" id="A0A8H6Y0K9"/>
<sequence>MDQPSWSDALRASLGASLPCVCLASAPRSDRSDSSASDDEHVNNARLDKLVGLLAVLHSPAPHSNFHSNPAADDAWRDDDVDPDAFRSRWIRTLHLGPSGGARSRPSTRPLALPLFDTPFGMASPGLSSCYRRHGAGVRASGKDGSLLAPRAS</sequence>
<gene>
    <name evidence="1" type="ORF">MSAN_01684900</name>
</gene>